<evidence type="ECO:0000313" key="3">
    <source>
        <dbReference type="EMBL" id="TAA32324.1"/>
    </source>
</evidence>
<dbReference type="AlphaFoldDB" id="A0A4Q8LN68"/>
<feature type="domain" description="Protein-glutamine gamma-glutamyltransferase-like C-terminal" evidence="2">
    <location>
        <begin position="426"/>
        <end position="497"/>
    </location>
</feature>
<dbReference type="Proteomes" id="UP000292087">
    <property type="component" value="Unassembled WGS sequence"/>
</dbReference>
<dbReference type="Pfam" id="PF13559">
    <property type="entry name" value="DUF4129"/>
    <property type="match status" value="1"/>
</dbReference>
<feature type="transmembrane region" description="Helical" evidence="1">
    <location>
        <begin position="147"/>
        <end position="177"/>
    </location>
</feature>
<feature type="transmembrane region" description="Helical" evidence="1">
    <location>
        <begin position="206"/>
        <end position="229"/>
    </location>
</feature>
<dbReference type="InterPro" id="IPR025403">
    <property type="entry name" value="TgpA-like_C"/>
</dbReference>
<keyword evidence="1" id="KW-0812">Transmembrane</keyword>
<dbReference type="RefSeq" id="WP_130524694.1">
    <property type="nucleotide sequence ID" value="NZ_SHLZ01000006.1"/>
</dbReference>
<evidence type="ECO:0000256" key="1">
    <source>
        <dbReference type="SAM" id="Phobius"/>
    </source>
</evidence>
<dbReference type="EMBL" id="SHMF01000005">
    <property type="protein sequence ID" value="TAA32324.1"/>
    <property type="molecule type" value="Genomic_DNA"/>
</dbReference>
<keyword evidence="1" id="KW-1133">Transmembrane helix</keyword>
<keyword evidence="1" id="KW-0472">Membrane</keyword>
<evidence type="ECO:0000259" key="2">
    <source>
        <dbReference type="Pfam" id="PF13559"/>
    </source>
</evidence>
<feature type="transmembrane region" description="Helical" evidence="1">
    <location>
        <begin position="37"/>
        <end position="68"/>
    </location>
</feature>
<gene>
    <name evidence="3" type="ORF">EA656_17100</name>
</gene>
<reference evidence="3 4" key="1">
    <citation type="submission" date="2019-02" db="EMBL/GenBank/DDBJ databases">
        <title>WGS of Pseudoxanthomonas species novum from clinical isolates.</title>
        <authorList>
            <person name="Bernier A.-M."/>
            <person name="Bernard K."/>
            <person name="Vachon A."/>
        </authorList>
    </citation>
    <scope>NUCLEOTIDE SEQUENCE [LARGE SCALE GENOMIC DNA]</scope>
    <source>
        <strain evidence="3 4">NML140781</strain>
    </source>
</reference>
<sequence>MRAEQLTVELRARSPWEAVELGTALVRRHAGAIWKPWLWLALPVFALVNAGAWALSSPLASCLVLWWIKPLFDRVPLYVISRGVFGQVPTTRQTLAAQLRWGWRPMLGYLTWRRFSGARSLFLPIETLEGEHGARLRARRRVLGATLYGNALVLTLVFLGFQLALTLACVAMVAVFVPIDYLPQAARAGLAMLSDPPLWAQLGFNAFFWIAIGAVEPFFVGAGFGLYLNRRTQIEAWDVEIAFRRLRQRLLAAAAPLVLLLALVGVAPLRAQQPAPASEAPPPPGVEQVFEGQRVDDARFRRAVVQAYRDPLIDRHRTDHTWQRRRPPEIAEPPKLDMSWLERLQRVLAFIGEWGLWIVLGLLLVFLLASTRHWWPWMRGVRTPRPVPAPVTTGVVELPQVLPPDIAASARRLWAQGQPRRALALLYRASVEAMAERAGVVLPPGATEAQCLRAAQRQPEEADRGLFARMVRVWQYAAYAQRLPQAEEFEALIAALQARYRWPA</sequence>
<accession>A0A4Q8LN68</accession>
<name>A0A4Q8LN68_9GAMM</name>
<comment type="caution">
    <text evidence="3">The sequence shown here is derived from an EMBL/GenBank/DDBJ whole genome shotgun (WGS) entry which is preliminary data.</text>
</comment>
<organism evidence="3 4">
    <name type="scientific">Pseudoxanthomonas winnipegensis</name>
    <dbReference type="NCBI Taxonomy" id="2480810"/>
    <lineage>
        <taxon>Bacteria</taxon>
        <taxon>Pseudomonadati</taxon>
        <taxon>Pseudomonadota</taxon>
        <taxon>Gammaproteobacteria</taxon>
        <taxon>Lysobacterales</taxon>
        <taxon>Lysobacteraceae</taxon>
        <taxon>Pseudoxanthomonas</taxon>
    </lineage>
</organism>
<evidence type="ECO:0000313" key="4">
    <source>
        <dbReference type="Proteomes" id="UP000292087"/>
    </source>
</evidence>
<feature type="transmembrane region" description="Helical" evidence="1">
    <location>
        <begin position="347"/>
        <end position="369"/>
    </location>
</feature>
<feature type="transmembrane region" description="Helical" evidence="1">
    <location>
        <begin position="250"/>
        <end position="269"/>
    </location>
</feature>
<protein>
    <submittedName>
        <fullName evidence="3">DUF4129 domain-containing protein</fullName>
    </submittedName>
</protein>
<proteinExistence type="predicted"/>